<evidence type="ECO:0000256" key="3">
    <source>
        <dbReference type="ARBA" id="ARBA00022833"/>
    </source>
</evidence>
<feature type="compositionally biased region" description="Acidic residues" evidence="6">
    <location>
        <begin position="40"/>
        <end position="56"/>
    </location>
</feature>
<dbReference type="SUPFAM" id="SSF49599">
    <property type="entry name" value="TRAF domain-like"/>
    <property type="match status" value="1"/>
</dbReference>
<dbReference type="Gene3D" id="3.30.40.10">
    <property type="entry name" value="Zinc/RING finger domain, C3HC4 (zinc finger)"/>
    <property type="match status" value="1"/>
</dbReference>
<evidence type="ECO:0000256" key="6">
    <source>
        <dbReference type="SAM" id="MobiDB-lite"/>
    </source>
</evidence>
<keyword evidence="1" id="KW-0479">Metal-binding</keyword>
<protein>
    <recommendedName>
        <fullName evidence="7">SIAH-type domain-containing protein</fullName>
    </recommendedName>
</protein>
<dbReference type="InterPro" id="IPR044286">
    <property type="entry name" value="SINL_plant"/>
</dbReference>
<dbReference type="PROSITE" id="PS51081">
    <property type="entry name" value="ZF_SIAH"/>
    <property type="match status" value="1"/>
</dbReference>
<feature type="region of interest" description="Disordered" evidence="6">
    <location>
        <begin position="1"/>
        <end position="62"/>
    </location>
</feature>
<accession>A0A1E5VNC6</accession>
<dbReference type="InterPro" id="IPR013010">
    <property type="entry name" value="Znf_SIAH"/>
</dbReference>
<evidence type="ECO:0000313" key="8">
    <source>
        <dbReference type="EMBL" id="OEL26582.1"/>
    </source>
</evidence>
<dbReference type="STRING" id="888268.A0A1E5VNC6"/>
<dbReference type="PANTHER" id="PTHR46632:SF9">
    <property type="entry name" value="RING-TYPE E3 UBIQUITIN TRANSFERASE"/>
    <property type="match status" value="1"/>
</dbReference>
<dbReference type="Proteomes" id="UP000095767">
    <property type="component" value="Unassembled WGS sequence"/>
</dbReference>
<comment type="function">
    <text evidence="4">E3 ubiquitin-protein ligase that mediates ubiquitination and subsequent proteasomal degradation of target proteins. E3 ubiquitin ligases accept ubiquitin from an E2 ubiquitin-conjugating enzyme in the form of a thioester and then directly transfers the ubiquitin to targeted substrates. It probably triggers the ubiquitin-mediated degradation of different substrates.</text>
</comment>
<dbReference type="EMBL" id="LWDX02034401">
    <property type="protein sequence ID" value="OEL26582.1"/>
    <property type="molecule type" value="Genomic_DNA"/>
</dbReference>
<keyword evidence="9" id="KW-1185">Reference proteome</keyword>
<dbReference type="Pfam" id="PF21361">
    <property type="entry name" value="Sina_ZnF"/>
    <property type="match status" value="1"/>
</dbReference>
<dbReference type="PANTHER" id="PTHR46632">
    <property type="entry name" value="E3 UBIQUITIN-PROTEIN LIGASE SINA-LIKE 4"/>
    <property type="match status" value="1"/>
</dbReference>
<evidence type="ECO:0000259" key="7">
    <source>
        <dbReference type="PROSITE" id="PS51081"/>
    </source>
</evidence>
<dbReference type="GO" id="GO:0008270">
    <property type="term" value="F:zinc ion binding"/>
    <property type="evidence" value="ECO:0007669"/>
    <property type="project" value="UniProtKB-KW"/>
</dbReference>
<feature type="domain" description="SIAH-type" evidence="7">
    <location>
        <begin position="139"/>
        <end position="197"/>
    </location>
</feature>
<evidence type="ECO:0000256" key="1">
    <source>
        <dbReference type="ARBA" id="ARBA00022723"/>
    </source>
</evidence>
<comment type="caution">
    <text evidence="8">The sequence shown here is derived from an EMBL/GenBank/DDBJ whole genome shotgun (WGS) entry which is preliminary data.</text>
</comment>
<keyword evidence="2 5" id="KW-0863">Zinc-finger</keyword>
<sequence>MAEQSKRGSQLENGSEHGHGSKKARAQAMLIKQEQHEVGEVEDEVVEEEEEREEGEVSQGSGSGALVAVEAMETEPQINLRFGLSLFHCRACLLPLKPPTFKCEVGHVLCGTCCNSHGQVCGGGAIYSPSVEVDAFVRDAKQPCAHEEYGCKSSVVYFEAAGHRRACQWAPCSCPDPGCDFFTSPARLADHFVAAHSWPLTEVNYGKPHRIALPPPQGWHVLVGKDDGCVFLLSPCALGAAAAVSLVCVRANGDAAEGAPQFRCKLWAEDGSSKDNMTMMMAMVGSSSLSGGFSAADQSMFLVVPPEILHEMSGDSPFVMVRIDRAAAAAAKSTTPPVRSSRRRQ</sequence>
<evidence type="ECO:0000256" key="4">
    <source>
        <dbReference type="ARBA" id="ARBA00024004"/>
    </source>
</evidence>
<proteinExistence type="predicted"/>
<dbReference type="OrthoDB" id="4788989at2759"/>
<dbReference type="AlphaFoldDB" id="A0A1E5VNC6"/>
<evidence type="ECO:0000313" key="9">
    <source>
        <dbReference type="Proteomes" id="UP000095767"/>
    </source>
</evidence>
<gene>
    <name evidence="8" type="ORF">BAE44_0012399</name>
</gene>
<name>A0A1E5VNC6_9POAL</name>
<reference evidence="8 9" key="1">
    <citation type="submission" date="2016-09" db="EMBL/GenBank/DDBJ databases">
        <title>The draft genome of Dichanthelium oligosanthes: A C3 panicoid grass species.</title>
        <authorList>
            <person name="Studer A.J."/>
            <person name="Schnable J.C."/>
            <person name="Brutnell T.P."/>
        </authorList>
    </citation>
    <scope>NUCLEOTIDE SEQUENCE [LARGE SCALE GENOMIC DNA]</scope>
    <source>
        <strain evidence="9">cv. Kellogg 1175</strain>
        <tissue evidence="8">Leaf</tissue>
    </source>
</reference>
<dbReference type="InterPro" id="IPR013083">
    <property type="entry name" value="Znf_RING/FYVE/PHD"/>
</dbReference>
<organism evidence="8 9">
    <name type="scientific">Dichanthelium oligosanthes</name>
    <dbReference type="NCBI Taxonomy" id="888268"/>
    <lineage>
        <taxon>Eukaryota</taxon>
        <taxon>Viridiplantae</taxon>
        <taxon>Streptophyta</taxon>
        <taxon>Embryophyta</taxon>
        <taxon>Tracheophyta</taxon>
        <taxon>Spermatophyta</taxon>
        <taxon>Magnoliopsida</taxon>
        <taxon>Liliopsida</taxon>
        <taxon>Poales</taxon>
        <taxon>Poaceae</taxon>
        <taxon>PACMAD clade</taxon>
        <taxon>Panicoideae</taxon>
        <taxon>Panicodae</taxon>
        <taxon>Paniceae</taxon>
        <taxon>Dichantheliinae</taxon>
        <taxon>Dichanthelium</taxon>
    </lineage>
</organism>
<evidence type="ECO:0000256" key="2">
    <source>
        <dbReference type="ARBA" id="ARBA00022771"/>
    </source>
</evidence>
<evidence type="ECO:0000256" key="5">
    <source>
        <dbReference type="PROSITE-ProRule" id="PRU00455"/>
    </source>
</evidence>
<keyword evidence="3" id="KW-0862">Zinc</keyword>